<keyword evidence="2" id="KW-0472">Membrane</keyword>
<evidence type="ECO:0000256" key="2">
    <source>
        <dbReference type="SAM" id="Phobius"/>
    </source>
</evidence>
<reference evidence="3" key="1">
    <citation type="journal article" date="2020" name="Nature">
        <title>Giant virus diversity and host interactions through global metagenomics.</title>
        <authorList>
            <person name="Schulz F."/>
            <person name="Roux S."/>
            <person name="Paez-Espino D."/>
            <person name="Jungbluth S."/>
            <person name="Walsh D.A."/>
            <person name="Denef V.J."/>
            <person name="McMahon K.D."/>
            <person name="Konstantinidis K.T."/>
            <person name="Eloe-Fadrosh E.A."/>
            <person name="Kyrpides N.C."/>
            <person name="Woyke T."/>
        </authorList>
    </citation>
    <scope>NUCLEOTIDE SEQUENCE</scope>
    <source>
        <strain evidence="3">GVMAG-M-3300010160-60</strain>
    </source>
</reference>
<feature type="transmembrane region" description="Helical" evidence="2">
    <location>
        <begin position="400"/>
        <end position="423"/>
    </location>
</feature>
<protein>
    <submittedName>
        <fullName evidence="3">Uncharacterized protein</fullName>
    </submittedName>
</protein>
<organism evidence="3">
    <name type="scientific">viral metagenome</name>
    <dbReference type="NCBI Taxonomy" id="1070528"/>
    <lineage>
        <taxon>unclassified sequences</taxon>
        <taxon>metagenomes</taxon>
        <taxon>organismal metagenomes</taxon>
    </lineage>
</organism>
<dbReference type="GO" id="GO:0031490">
    <property type="term" value="F:chromatin DNA binding"/>
    <property type="evidence" value="ECO:0007669"/>
    <property type="project" value="InterPro"/>
</dbReference>
<dbReference type="AlphaFoldDB" id="A0A6C0BG98"/>
<evidence type="ECO:0000313" key="3">
    <source>
        <dbReference type="EMBL" id="QHS90393.1"/>
    </source>
</evidence>
<sequence>MGASKSKQMVETFTKTTNEIMNKTTTNISNQNNMSAVLHQRIDVDLEGANLGNCSLRIVQEGSVTMDVIVDFAAEVGVQMSAEMLNKLEETATQTIEKVRSGFSLPSIDVSSAVHSSRIEIENKVSNIVETSIKNVVEVSAENNQVIVFKGRNMIMGNCVAGQGLDFDQKGQVEVIARSISKNVIDNFMEVKAINDIMRDIQQSEKLEYIGLDVGGILKGFWSTVIMAGVLVLIAIIALLVYLNYNPEVAMAGLDVAKVAIAPQTAFMQNPQPRYQQPQQSQQYLQQPQQSQQLQQPQYLQQSQQPQQYQQYLQQPQQYQHYLQQPQQPQYLQQHQQPQQPQYLQQPQQPQYLQPQQYQQYQQPQQYQQYQQPQYLQQLPPNVTQSLRGGKEEKKGDKPVWPLIVVGVSILLALLCGGLAYYFNNKINEEQAEVDKKNKEIDELNSYRE</sequence>
<dbReference type="GO" id="GO:0003713">
    <property type="term" value="F:transcription coactivator activity"/>
    <property type="evidence" value="ECO:0007669"/>
    <property type="project" value="InterPro"/>
</dbReference>
<keyword evidence="2" id="KW-1133">Transmembrane helix</keyword>
<evidence type="ECO:0000256" key="1">
    <source>
        <dbReference type="SAM" id="MobiDB-lite"/>
    </source>
</evidence>
<dbReference type="PANTHER" id="PTHR33137">
    <property type="entry name" value="MEDIATOR OF RNA POLYMERASE II TRANSCRIPTION SUBUNIT 15A-RELATED"/>
    <property type="match status" value="1"/>
</dbReference>
<name>A0A6C0BG98_9ZZZZ</name>
<proteinExistence type="predicted"/>
<keyword evidence="2" id="KW-0812">Transmembrane</keyword>
<feature type="transmembrane region" description="Helical" evidence="2">
    <location>
        <begin position="221"/>
        <end position="243"/>
    </location>
</feature>
<dbReference type="EMBL" id="MN739134">
    <property type="protein sequence ID" value="QHS90393.1"/>
    <property type="molecule type" value="Genomic_DNA"/>
</dbReference>
<dbReference type="PANTHER" id="PTHR33137:SF4">
    <property type="entry name" value="MEDIATOR OF RNA POLYMERASE II TRANSCRIPTION SUBUNIT 15A-RELATED"/>
    <property type="match status" value="1"/>
</dbReference>
<dbReference type="InterPro" id="IPR044661">
    <property type="entry name" value="MED15a/b/c-like"/>
</dbReference>
<accession>A0A6C0BG98</accession>
<feature type="region of interest" description="Disordered" evidence="1">
    <location>
        <begin position="330"/>
        <end position="349"/>
    </location>
</feature>